<evidence type="ECO:0000313" key="3">
    <source>
        <dbReference type="Proteomes" id="UP001143543"/>
    </source>
</evidence>
<dbReference type="EMBL" id="BRVO01000002">
    <property type="protein sequence ID" value="GLB49842.1"/>
    <property type="molecule type" value="Genomic_DNA"/>
</dbReference>
<reference evidence="2" key="1">
    <citation type="submission" date="2022-07" db="EMBL/GenBank/DDBJ databases">
        <title>Taxonomy of Novel Oxalotrophic and Methylotrophic Bacteria.</title>
        <authorList>
            <person name="Sahin N."/>
            <person name="Tani A."/>
        </authorList>
    </citation>
    <scope>NUCLEOTIDE SEQUENCE</scope>
    <source>
        <strain evidence="2">Y10</strain>
    </source>
</reference>
<sequence>MFLKNSYKMEYLGNTNLFASHFIIGTKDCETKAYNNIASSLRKWLDYKDNDPFMGKYRTKNTQFVDFSHYIDIKAFQSIITDLVLIYKKAYPYSKKQHFLNHVFTETLNRLESFIETDFIPYGTPTFNCEYDFFVASTPSYERLEYVIESKYDIDFIKQYFKTIIEIINNIDFENIKQRFKRTITVNEHYNLHYEYFKSINPKSDELFFINHQLEKLEKRLEKEYKEIDFDNDGNSTIEDFLNDENRKTFFFNKEYAEYLKNRKSIFLKLKNKEFINYEDVFFVHYQCDNFNEGEQISALCIYSDGKAKEYLGNESENIKDFTLKVNELLSEGLILVHWNQDRPNYGTDHINKRYKELTGKNLNLEYRNQINLAEWLIFIYGQDYISHPRLDNLAKLNQFYGIRETELGQKTFATNRLLLLTKIYFNALHKTLKTNINAHQSKIIDNEKKELKTLRRKFDIAINELDSFYPIINTAFTKSSENINYCLFKKSIRELNQTFRLLIGQDSIDKIISEAKLYLNEEELKRFYIYTKEQIQVRQNTLDLIIESLDRNLSDDENLKLEEIFHTHLEVGLTYLPRTSIERNKNFTNDLIDGIKKYFNLFESNINKIYNHNSDSKNEKKENQKALRQGLRVTIEFSYFNLLKDYLNTNLLASEIDFINYISKNQEKEIQQLEESTDFYFDDAINTDEDYQNKINQDHYWYYQEYQKFLDDRRKELDVNNNEIQSGKITNIQSTQESNEINIKPSISENHLEEILNVLNPYFDSKEHQQLRNILSNFRDTNNKLLFKGQSNRLSDTFKQLIEKDIIIGVQKKDIIEWITSNFKYLNKKTPTEFKYKSVEAIISGNQTPCKNPLIEIINGTIIKKH</sequence>
<accession>A0ABQ5MLL6</accession>
<feature type="coiled-coil region" evidence="1">
    <location>
        <begin position="438"/>
        <end position="465"/>
    </location>
</feature>
<comment type="caution">
    <text evidence="2">The sequence shown here is derived from an EMBL/GenBank/DDBJ whole genome shotgun (WGS) entry which is preliminary data.</text>
</comment>
<keyword evidence="3" id="KW-1185">Reference proteome</keyword>
<evidence type="ECO:0000256" key="1">
    <source>
        <dbReference type="SAM" id="Coils"/>
    </source>
</evidence>
<evidence type="ECO:0000313" key="2">
    <source>
        <dbReference type="EMBL" id="GLB49842.1"/>
    </source>
</evidence>
<gene>
    <name evidence="2" type="ORF">Y10_22100</name>
</gene>
<dbReference type="Proteomes" id="UP001143543">
    <property type="component" value="Unassembled WGS sequence"/>
</dbReference>
<proteinExistence type="predicted"/>
<keyword evidence="1" id="KW-0175">Coiled coil</keyword>
<organism evidence="2 3">
    <name type="scientific">Neptunitalea lumnitzerae</name>
    <dbReference type="NCBI Taxonomy" id="2965509"/>
    <lineage>
        <taxon>Bacteria</taxon>
        <taxon>Pseudomonadati</taxon>
        <taxon>Bacteroidota</taxon>
        <taxon>Flavobacteriia</taxon>
        <taxon>Flavobacteriales</taxon>
        <taxon>Flavobacteriaceae</taxon>
        <taxon>Neptunitalea</taxon>
    </lineage>
</organism>
<name>A0ABQ5MLL6_9FLAO</name>
<protein>
    <submittedName>
        <fullName evidence="2">Uncharacterized protein</fullName>
    </submittedName>
</protein>